<dbReference type="RefSeq" id="WP_198108934.1">
    <property type="nucleotide sequence ID" value="NZ_JAEDAK010000001.1"/>
</dbReference>
<dbReference type="AlphaFoldDB" id="A0A931J0J0"/>
<dbReference type="PROSITE" id="PS51257">
    <property type="entry name" value="PROKAR_LIPOPROTEIN"/>
    <property type="match status" value="1"/>
</dbReference>
<name>A0A931J0J0_9BURK</name>
<reference evidence="3" key="1">
    <citation type="submission" date="2020-12" db="EMBL/GenBank/DDBJ databases">
        <title>The genome sequence of Inhella sp. 1Y17.</title>
        <authorList>
            <person name="Liu Y."/>
        </authorList>
    </citation>
    <scope>NUCLEOTIDE SEQUENCE</scope>
    <source>
        <strain evidence="3">1Y17</strain>
    </source>
</reference>
<feature type="chain" id="PRO_5037296358" description="Lipoprotein" evidence="2">
    <location>
        <begin position="24"/>
        <end position="158"/>
    </location>
</feature>
<organism evidence="3 4">
    <name type="scientific">Inhella proteolytica</name>
    <dbReference type="NCBI Taxonomy" id="2795029"/>
    <lineage>
        <taxon>Bacteria</taxon>
        <taxon>Pseudomonadati</taxon>
        <taxon>Pseudomonadota</taxon>
        <taxon>Betaproteobacteria</taxon>
        <taxon>Burkholderiales</taxon>
        <taxon>Sphaerotilaceae</taxon>
        <taxon>Inhella</taxon>
    </lineage>
</organism>
<evidence type="ECO:0000313" key="3">
    <source>
        <dbReference type="EMBL" id="MBH9575309.1"/>
    </source>
</evidence>
<evidence type="ECO:0000256" key="2">
    <source>
        <dbReference type="SAM" id="SignalP"/>
    </source>
</evidence>
<keyword evidence="4" id="KW-1185">Reference proteome</keyword>
<protein>
    <recommendedName>
        <fullName evidence="5">Lipoprotein</fullName>
    </recommendedName>
</protein>
<dbReference type="Proteomes" id="UP000613266">
    <property type="component" value="Unassembled WGS sequence"/>
</dbReference>
<evidence type="ECO:0000256" key="1">
    <source>
        <dbReference type="SAM" id="MobiDB-lite"/>
    </source>
</evidence>
<keyword evidence="2" id="KW-0732">Signal</keyword>
<feature type="region of interest" description="Disordered" evidence="1">
    <location>
        <begin position="122"/>
        <end position="158"/>
    </location>
</feature>
<sequence length="158" mass="17097">MNRWKLPLSLSALALLLAGCATPAPKDTATLTYETKPEGASLFEAGQPIGMAPQTRSYKLEAGASTIKTPEVTAVWPSGAKTGFYTFLKPGADDVATLERPAKAPDLQKDLDHATKVVAAKEAEQRRLKEEAKREQTRNSARCQQQQQKGQQVAISDC</sequence>
<evidence type="ECO:0000313" key="4">
    <source>
        <dbReference type="Proteomes" id="UP000613266"/>
    </source>
</evidence>
<comment type="caution">
    <text evidence="3">The sequence shown here is derived from an EMBL/GenBank/DDBJ whole genome shotgun (WGS) entry which is preliminary data.</text>
</comment>
<evidence type="ECO:0008006" key="5">
    <source>
        <dbReference type="Google" id="ProtNLM"/>
    </source>
</evidence>
<accession>A0A931J0J0</accession>
<feature type="signal peptide" evidence="2">
    <location>
        <begin position="1"/>
        <end position="23"/>
    </location>
</feature>
<gene>
    <name evidence="3" type="ORF">I7X39_00185</name>
</gene>
<feature type="compositionally biased region" description="Basic and acidic residues" evidence="1">
    <location>
        <begin position="122"/>
        <end position="137"/>
    </location>
</feature>
<proteinExistence type="predicted"/>
<dbReference type="EMBL" id="JAEDAK010000001">
    <property type="protein sequence ID" value="MBH9575309.1"/>
    <property type="molecule type" value="Genomic_DNA"/>
</dbReference>